<dbReference type="Proteomes" id="UP000191812">
    <property type="component" value="Unassembled WGS sequence"/>
</dbReference>
<comment type="caution">
    <text evidence="1">The sequence shown here is derived from an EMBL/GenBank/DDBJ whole genome shotgun (WGS) entry which is preliminary data.</text>
</comment>
<sequence length="23" mass="2553">MGNFQNPQSFRVIDVDAEESGVL</sequence>
<dbReference type="EMBL" id="FBWH01000042">
    <property type="protein sequence ID" value="CUX58398.1"/>
    <property type="molecule type" value="Genomic_DNA"/>
</dbReference>
<evidence type="ECO:0000313" key="2">
    <source>
        <dbReference type="Proteomes" id="UP000191812"/>
    </source>
</evidence>
<proteinExistence type="predicted"/>
<gene>
    <name evidence="1" type="ORF">AGR13a_Lc30112</name>
</gene>
<name>A0ABM9VLR9_9HYPH</name>
<keyword evidence="2" id="KW-1185">Reference proteome</keyword>
<evidence type="ECO:0000313" key="1">
    <source>
        <dbReference type="EMBL" id="CUX58398.1"/>
    </source>
</evidence>
<reference evidence="1 2" key="1">
    <citation type="submission" date="2016-01" db="EMBL/GenBank/DDBJ databases">
        <authorList>
            <person name="Regsiter A."/>
            <person name="william w."/>
        </authorList>
    </citation>
    <scope>NUCLEOTIDE SEQUENCE [LARGE SCALE GENOMIC DNA]</scope>
    <source>
        <strain evidence="1 2">CFBP 6927</strain>
    </source>
</reference>
<accession>A0ABM9VLR9</accession>
<protein>
    <submittedName>
        <fullName evidence="1">Uncharacterized protein</fullName>
    </submittedName>
</protein>
<organism evidence="1 2">
    <name type="scientific">Agrobacterium genomosp. 13 str. CFBP 6927</name>
    <dbReference type="NCBI Taxonomy" id="1183428"/>
    <lineage>
        <taxon>Bacteria</taxon>
        <taxon>Pseudomonadati</taxon>
        <taxon>Pseudomonadota</taxon>
        <taxon>Alphaproteobacteria</taxon>
        <taxon>Hyphomicrobiales</taxon>
        <taxon>Rhizobiaceae</taxon>
        <taxon>Rhizobium/Agrobacterium group</taxon>
        <taxon>Agrobacterium</taxon>
        <taxon>Agrobacterium tumefaciens complex</taxon>
    </lineage>
</organism>